<dbReference type="InterPro" id="IPR015819">
    <property type="entry name" value="Lipid_transp_b-sht_shell"/>
</dbReference>
<dbReference type="InterPro" id="IPR039988">
    <property type="entry name" value="MTTP"/>
</dbReference>
<dbReference type="PANTHER" id="PTHR13024">
    <property type="entry name" value="MICROSOMAL TRIGLYCERIDE TRANSFER PROTEIN, LARGE SUBUNIT"/>
    <property type="match status" value="1"/>
</dbReference>
<evidence type="ECO:0000259" key="8">
    <source>
        <dbReference type="PROSITE" id="PS51211"/>
    </source>
</evidence>
<dbReference type="GO" id="GO:0120013">
    <property type="term" value="F:lipid transfer activity"/>
    <property type="evidence" value="ECO:0007669"/>
    <property type="project" value="UniProtKB-ARBA"/>
</dbReference>
<reference evidence="9" key="2">
    <citation type="submission" date="2025-09" db="UniProtKB">
        <authorList>
            <consortium name="Ensembl"/>
        </authorList>
    </citation>
    <scope>IDENTIFICATION</scope>
</reference>
<dbReference type="GO" id="GO:0042157">
    <property type="term" value="P:lipoprotein metabolic process"/>
    <property type="evidence" value="ECO:0007669"/>
    <property type="project" value="TreeGrafter"/>
</dbReference>
<dbReference type="Pfam" id="PF19444">
    <property type="entry name" value="MTP_lip_bd"/>
    <property type="match status" value="1"/>
</dbReference>
<protein>
    <submittedName>
        <fullName evidence="9">Microsomal triglyceride transfer protein</fullName>
    </submittedName>
</protein>
<evidence type="ECO:0000256" key="3">
    <source>
        <dbReference type="ARBA" id="ARBA00022729"/>
    </source>
</evidence>
<dbReference type="AlphaFoldDB" id="A0A3B4TAQ3"/>
<dbReference type="InterPro" id="IPR011030">
    <property type="entry name" value="Lipovitellin_superhlx_dom"/>
</dbReference>
<dbReference type="GO" id="GO:0005783">
    <property type="term" value="C:endoplasmic reticulum"/>
    <property type="evidence" value="ECO:0007669"/>
    <property type="project" value="UniProtKB-SubCell"/>
</dbReference>
<dbReference type="GO" id="GO:0042632">
    <property type="term" value="P:cholesterol homeostasis"/>
    <property type="evidence" value="ECO:0007669"/>
    <property type="project" value="TreeGrafter"/>
</dbReference>
<evidence type="ECO:0000256" key="4">
    <source>
        <dbReference type="ARBA" id="ARBA00022824"/>
    </source>
</evidence>
<dbReference type="InterPro" id="IPR001747">
    <property type="entry name" value="Vitellogenin_N"/>
</dbReference>
<dbReference type="Gene3D" id="2.30.230.10">
    <property type="entry name" value="Lipovitellin, beta-sheet shell regions, chain A"/>
    <property type="match status" value="1"/>
</dbReference>
<comment type="subcellular location">
    <subcellularLocation>
        <location evidence="1">Endoplasmic reticulum</location>
    </subcellularLocation>
</comment>
<dbReference type="SMART" id="SM00638">
    <property type="entry name" value="LPD_N"/>
    <property type="match status" value="1"/>
</dbReference>
<comment type="caution">
    <text evidence="7">Lacks conserved residue(s) required for the propagation of feature annotation.</text>
</comment>
<accession>A0A3B4TAQ3</accession>
<keyword evidence="2" id="KW-0813">Transport</keyword>
<dbReference type="Pfam" id="PF01347">
    <property type="entry name" value="Vitellogenin_N"/>
    <property type="match status" value="1"/>
</dbReference>
<dbReference type="GO" id="GO:0005794">
    <property type="term" value="C:Golgi apparatus"/>
    <property type="evidence" value="ECO:0007669"/>
    <property type="project" value="TreeGrafter"/>
</dbReference>
<keyword evidence="5" id="KW-0445">Lipid transport</keyword>
<keyword evidence="4" id="KW-0256">Endoplasmic reticulum</keyword>
<dbReference type="GO" id="GO:0008289">
    <property type="term" value="F:lipid binding"/>
    <property type="evidence" value="ECO:0007669"/>
    <property type="project" value="InterPro"/>
</dbReference>
<dbReference type="GO" id="GO:0016323">
    <property type="term" value="C:basolateral plasma membrane"/>
    <property type="evidence" value="ECO:0007669"/>
    <property type="project" value="TreeGrafter"/>
</dbReference>
<name>A0A3B4TAQ3_SERDU</name>
<dbReference type="GO" id="GO:0005548">
    <property type="term" value="F:phospholipid transporter activity"/>
    <property type="evidence" value="ECO:0007669"/>
    <property type="project" value="InterPro"/>
</dbReference>
<keyword evidence="3" id="KW-0732">Signal</keyword>
<dbReference type="GeneTree" id="ENSGT00390000011412"/>
<dbReference type="PANTHER" id="PTHR13024:SF1">
    <property type="entry name" value="MICROSOMAL TRIGLYCERIDE TRANSFER PROTEIN LARGE SUBUNIT"/>
    <property type="match status" value="1"/>
</dbReference>
<keyword evidence="6" id="KW-1015">Disulfide bond</keyword>
<evidence type="ECO:0000313" key="10">
    <source>
        <dbReference type="Proteomes" id="UP000261420"/>
    </source>
</evidence>
<sequence length="878" mass="96117">YWKLSGLCVSCVSSGGAAGPRLSNNQLYKFSYSTEVLVDRERGSREGSAGYRISSDVDVSLVWRDPSSKDDQLIRLAISNVRIEPASHRPEKKNVLHGSTAESVLGKTKLAALTKPFLVHLRNGKAKAFYSYWAEPATIKNLKRGLASLLQVQPNTGKVIENDVSGRCTVEYKAVKGQVTRTKILDTCKTAETGFTTHSQVLGVKRKSSSVTVFTLEDGFIRSAVAEEMHSLVVNARRTVAAKVVSRQTLTLTGTEAGPLEAAGKDVSGVVKSIDAKLAAVGIVAEKVKTQCKGCPSLFEHWQAQQKQLEPETLSKAVAPRSFLALIQSIRKSSKDEILKVLKSASKTSLPQVVDAVTSSQTAASLDAMLDFLNFTDAKGLVLQERFLYACGFASHPNERMLQALVVSGKIGSPDIKESVVIIMGALVHKLCQKGGCNLPTVVQVKKMILDGPVSTQVESEVQMYLLALKNSLLPEAIPIFTKYAESEVGAYSTIALTALQRYDVKLMTDEVKRTVNRVYHQNRRIYEKNVRAAAADVILSSDPSYIEVKNLLLSIGNLPHEMNKYMLSKIQDIIRFQLPASKVIRQAMKDMISHNYDRFAKVGSSSAFSGFMAQSADVTSTYSLDILYSGSGILRRSNMNIYGAGKGATLHGLQVAIEAQGLESLIAATPDEGEKDLESFAGMSALLFDVQLRPVTFFKGYSDLMSKMFSMTGEPMNVVKGLILLTDHSEVIQLQSGLKASAEFQGGLAIDISGGMEISLWYRESKTSVNNRGALVVTGNVTVDMDFMRTGMEVSFETEASLDFITTVQFSEYPFLVCIQMDKTTFPFSEHLTKYDSLPSGKNVVSRKSKKQLVPGSEFPLHQENSNMCKRVFDSSW</sequence>
<dbReference type="Proteomes" id="UP000261420">
    <property type="component" value="Unplaced"/>
</dbReference>
<dbReference type="InterPro" id="IPR045811">
    <property type="entry name" value="MTP_lip-bd"/>
</dbReference>
<dbReference type="PROSITE" id="PS51211">
    <property type="entry name" value="VITELLOGENIN"/>
    <property type="match status" value="1"/>
</dbReference>
<evidence type="ECO:0000256" key="7">
    <source>
        <dbReference type="PROSITE-ProRule" id="PRU00557"/>
    </source>
</evidence>
<reference evidence="9" key="1">
    <citation type="submission" date="2025-08" db="UniProtKB">
        <authorList>
            <consortium name="Ensembl"/>
        </authorList>
    </citation>
    <scope>IDENTIFICATION</scope>
</reference>
<evidence type="ECO:0000256" key="2">
    <source>
        <dbReference type="ARBA" id="ARBA00022448"/>
    </source>
</evidence>
<evidence type="ECO:0000313" key="9">
    <source>
        <dbReference type="Ensembl" id="ENSSDUP00000003204.1"/>
    </source>
</evidence>
<dbReference type="Ensembl" id="ENSSDUT00000003278.1">
    <property type="protein sequence ID" value="ENSSDUP00000003204.1"/>
    <property type="gene ID" value="ENSSDUG00000002197.1"/>
</dbReference>
<dbReference type="SUPFAM" id="SSF56968">
    <property type="entry name" value="Lipovitellin-phosvitin complex, beta-sheet shell regions"/>
    <property type="match status" value="1"/>
</dbReference>
<evidence type="ECO:0000256" key="5">
    <source>
        <dbReference type="ARBA" id="ARBA00023055"/>
    </source>
</evidence>
<dbReference type="Gene3D" id="1.25.10.20">
    <property type="entry name" value="Vitellinogen, superhelical"/>
    <property type="match status" value="1"/>
</dbReference>
<dbReference type="FunFam" id="2.30.230.10:FF:000001">
    <property type="entry name" value="Microsomal triglyceride transfer protein large subunit"/>
    <property type="match status" value="1"/>
</dbReference>
<dbReference type="SUPFAM" id="SSF48431">
    <property type="entry name" value="Lipovitellin-phosvitin complex, superhelical domain"/>
    <property type="match status" value="1"/>
</dbReference>
<organism evidence="9 10">
    <name type="scientific">Seriola dumerili</name>
    <name type="common">Greater amberjack</name>
    <name type="synonym">Caranx dumerili</name>
    <dbReference type="NCBI Taxonomy" id="41447"/>
    <lineage>
        <taxon>Eukaryota</taxon>
        <taxon>Metazoa</taxon>
        <taxon>Chordata</taxon>
        <taxon>Craniata</taxon>
        <taxon>Vertebrata</taxon>
        <taxon>Euteleostomi</taxon>
        <taxon>Actinopterygii</taxon>
        <taxon>Neopterygii</taxon>
        <taxon>Teleostei</taxon>
        <taxon>Neoteleostei</taxon>
        <taxon>Acanthomorphata</taxon>
        <taxon>Carangaria</taxon>
        <taxon>Carangiformes</taxon>
        <taxon>Carangidae</taxon>
        <taxon>Seriola</taxon>
    </lineage>
</organism>
<evidence type="ECO:0000256" key="1">
    <source>
        <dbReference type="ARBA" id="ARBA00004240"/>
    </source>
</evidence>
<evidence type="ECO:0000256" key="6">
    <source>
        <dbReference type="ARBA" id="ARBA00023157"/>
    </source>
</evidence>
<dbReference type="FunFam" id="1.25.10.20:FF:000001">
    <property type="entry name" value="microsomal triglyceride transfer protein large subunit"/>
    <property type="match status" value="1"/>
</dbReference>
<keyword evidence="10" id="KW-1185">Reference proteome</keyword>
<dbReference type="InterPro" id="IPR015816">
    <property type="entry name" value="Vitellinogen_b-sht_N"/>
</dbReference>
<proteinExistence type="predicted"/>
<feature type="domain" description="Vitellogenin" evidence="8">
    <location>
        <begin position="22"/>
        <end position="654"/>
    </location>
</feature>